<evidence type="ECO:0000313" key="8">
    <source>
        <dbReference type="Proteomes" id="UP000242886"/>
    </source>
</evidence>
<feature type="region of interest" description="Disordered" evidence="6">
    <location>
        <begin position="1"/>
        <end position="24"/>
    </location>
</feature>
<organism evidence="7 8">
    <name type="scientific">Sterolibacterium denitrificans</name>
    <dbReference type="NCBI Taxonomy" id="157592"/>
    <lineage>
        <taxon>Bacteria</taxon>
        <taxon>Pseudomonadati</taxon>
        <taxon>Pseudomonadota</taxon>
        <taxon>Betaproteobacteria</taxon>
        <taxon>Nitrosomonadales</taxon>
        <taxon>Sterolibacteriaceae</taxon>
        <taxon>Sterolibacterium</taxon>
    </lineage>
</organism>
<dbReference type="GO" id="GO:0005524">
    <property type="term" value="F:ATP binding"/>
    <property type="evidence" value="ECO:0007669"/>
    <property type="project" value="UniProtKB-KW"/>
</dbReference>
<dbReference type="GO" id="GO:0009396">
    <property type="term" value="P:folic acid-containing compound biosynthetic process"/>
    <property type="evidence" value="ECO:0007669"/>
    <property type="project" value="TreeGrafter"/>
</dbReference>
<feature type="binding site" evidence="4">
    <location>
        <position position="74"/>
    </location>
    <ligand>
        <name>substrate</name>
    </ligand>
</feature>
<comment type="cofactor">
    <cofactor evidence="5">
        <name>Mg(2+)</name>
        <dbReference type="ChEBI" id="CHEBI:18420"/>
    </cofactor>
</comment>
<gene>
    <name evidence="7" type="ORF">SDENCHOL_21071</name>
</gene>
<dbReference type="GO" id="GO:0046872">
    <property type="term" value="F:metal ion binding"/>
    <property type="evidence" value="ECO:0007669"/>
    <property type="project" value="UniProtKB-KW"/>
</dbReference>
<dbReference type="Proteomes" id="UP000242886">
    <property type="component" value="Chromosome SDENCHOL"/>
</dbReference>
<dbReference type="GO" id="GO:0030272">
    <property type="term" value="F:5-formyltetrahydrofolate cyclo-ligase activity"/>
    <property type="evidence" value="ECO:0007669"/>
    <property type="project" value="UniProtKB-EC"/>
</dbReference>
<dbReference type="GO" id="GO:0035999">
    <property type="term" value="P:tetrahydrofolate interconversion"/>
    <property type="evidence" value="ECO:0007669"/>
    <property type="project" value="TreeGrafter"/>
</dbReference>
<evidence type="ECO:0000256" key="3">
    <source>
        <dbReference type="ARBA" id="ARBA00022840"/>
    </source>
</evidence>
<dbReference type="AlphaFoldDB" id="A0A7Z7HSZ9"/>
<dbReference type="PANTHER" id="PTHR23407:SF1">
    <property type="entry name" value="5-FORMYLTETRAHYDROFOLATE CYCLO-LIGASE"/>
    <property type="match status" value="1"/>
</dbReference>
<name>A0A7Z7HSZ9_9PROT</name>
<evidence type="ECO:0000256" key="6">
    <source>
        <dbReference type="SAM" id="MobiDB-lite"/>
    </source>
</evidence>
<dbReference type="Pfam" id="PF01812">
    <property type="entry name" value="5-FTHF_cyc-lig"/>
    <property type="match status" value="1"/>
</dbReference>
<keyword evidence="5" id="KW-0460">Magnesium</keyword>
<keyword evidence="2 4" id="KW-0547">Nucleotide-binding</keyword>
<reference evidence="7" key="1">
    <citation type="submission" date="2017-03" db="EMBL/GenBank/DDBJ databases">
        <authorList>
            <consortium name="AG Boll"/>
        </authorList>
    </citation>
    <scope>NUCLEOTIDE SEQUENCE [LARGE SCALE GENOMIC DNA]</scope>
    <source>
        <strain evidence="7">Chol</strain>
    </source>
</reference>
<dbReference type="SUPFAM" id="SSF100950">
    <property type="entry name" value="NagB/RpiA/CoA transferase-like"/>
    <property type="match status" value="1"/>
</dbReference>
<dbReference type="PIRSF" id="PIRSF006806">
    <property type="entry name" value="FTHF_cligase"/>
    <property type="match status" value="1"/>
</dbReference>
<keyword evidence="3 4" id="KW-0067">ATP-binding</keyword>
<dbReference type="Gene3D" id="3.40.50.10420">
    <property type="entry name" value="NagB/RpiA/CoA transferase-like"/>
    <property type="match status" value="1"/>
</dbReference>
<accession>A0A7Z7HSZ9</accession>
<dbReference type="InterPro" id="IPR002698">
    <property type="entry name" value="FTHF_cligase"/>
</dbReference>
<dbReference type="InterPro" id="IPR037171">
    <property type="entry name" value="NagB/RpiA_transferase-like"/>
</dbReference>
<keyword evidence="5" id="KW-0479">Metal-binding</keyword>
<dbReference type="RefSeq" id="WP_083522842.1">
    <property type="nucleotide sequence ID" value="NZ_LFZK01000001.1"/>
</dbReference>
<proteinExistence type="inferred from homology"/>
<evidence type="ECO:0000256" key="1">
    <source>
        <dbReference type="ARBA" id="ARBA00010638"/>
    </source>
</evidence>
<comment type="similarity">
    <text evidence="1 5">Belongs to the 5-formyltetrahydrofolate cyclo-ligase family.</text>
</comment>
<dbReference type="EMBL" id="LT837803">
    <property type="protein sequence ID" value="SMB30991.1"/>
    <property type="molecule type" value="Genomic_DNA"/>
</dbReference>
<evidence type="ECO:0000313" key="7">
    <source>
        <dbReference type="EMBL" id="SMB30991.1"/>
    </source>
</evidence>
<evidence type="ECO:0000256" key="4">
    <source>
        <dbReference type="PIRSR" id="PIRSR006806-1"/>
    </source>
</evidence>
<evidence type="ECO:0000256" key="5">
    <source>
        <dbReference type="RuleBase" id="RU361279"/>
    </source>
</evidence>
<feature type="binding site" evidence="4">
    <location>
        <begin position="23"/>
        <end position="27"/>
    </location>
    <ligand>
        <name>ATP</name>
        <dbReference type="ChEBI" id="CHEBI:30616"/>
    </ligand>
</feature>
<dbReference type="NCBIfam" id="TIGR02727">
    <property type="entry name" value="MTHFS_bact"/>
    <property type="match status" value="1"/>
</dbReference>
<dbReference type="InterPro" id="IPR024185">
    <property type="entry name" value="FTHF_cligase-like_sf"/>
</dbReference>
<sequence>MPASKPAPELASGPPNGTQDTQRDALRRARIAAREALTPDEHRRLSQRIETHLAALLARHPPRILGFCWPYRAEFDCRPLMIRLLAADCTLRVCLPVVRTPELPMEFRAWTPHSAMQTDRYGIPHPAAGEPLSPDVLLMPVNAFDAQGYRLGYGAGYFDRTLAALAPPPLSIGIGFELARIASIHPASHDIPLDAVVTEAGVSVFSPRIQSLTRRE</sequence>
<evidence type="ECO:0000256" key="2">
    <source>
        <dbReference type="ARBA" id="ARBA00022741"/>
    </source>
</evidence>
<comment type="catalytic activity">
    <reaction evidence="5">
        <text>(6S)-5-formyl-5,6,7,8-tetrahydrofolate + ATP = (6R)-5,10-methenyltetrahydrofolate + ADP + phosphate</text>
        <dbReference type="Rhea" id="RHEA:10488"/>
        <dbReference type="ChEBI" id="CHEBI:30616"/>
        <dbReference type="ChEBI" id="CHEBI:43474"/>
        <dbReference type="ChEBI" id="CHEBI:57455"/>
        <dbReference type="ChEBI" id="CHEBI:57457"/>
        <dbReference type="ChEBI" id="CHEBI:456216"/>
        <dbReference type="EC" id="6.3.3.2"/>
    </reaction>
</comment>
<dbReference type="EC" id="6.3.3.2" evidence="5"/>
<dbReference type="OrthoDB" id="9801938at2"/>
<protein>
    <recommendedName>
        <fullName evidence="5">5-formyltetrahydrofolate cyclo-ligase</fullName>
        <ecNumber evidence="5">6.3.3.2</ecNumber>
    </recommendedName>
</protein>
<dbReference type="PANTHER" id="PTHR23407">
    <property type="entry name" value="ATPASE INHIBITOR/5-FORMYLTETRAHYDROFOLATE CYCLO-LIGASE"/>
    <property type="match status" value="1"/>
</dbReference>
<keyword evidence="8" id="KW-1185">Reference proteome</keyword>